<dbReference type="Proteomes" id="UP001301769">
    <property type="component" value="Unassembled WGS sequence"/>
</dbReference>
<feature type="signal peptide" evidence="1">
    <location>
        <begin position="1"/>
        <end position="23"/>
    </location>
</feature>
<evidence type="ECO:0000313" key="2">
    <source>
        <dbReference type="EMBL" id="KAK4209950.1"/>
    </source>
</evidence>
<dbReference type="AlphaFoldDB" id="A0AAN7B6I1"/>
<keyword evidence="3" id="KW-1185">Reference proteome</keyword>
<keyword evidence="1" id="KW-0732">Signal</keyword>
<proteinExistence type="predicted"/>
<evidence type="ECO:0000313" key="3">
    <source>
        <dbReference type="Proteomes" id="UP001301769"/>
    </source>
</evidence>
<dbReference type="EMBL" id="MU858189">
    <property type="protein sequence ID" value="KAK4209950.1"/>
    <property type="molecule type" value="Genomic_DNA"/>
</dbReference>
<feature type="chain" id="PRO_5042827605" description="Secreted protein" evidence="1">
    <location>
        <begin position="24"/>
        <end position="76"/>
    </location>
</feature>
<comment type="caution">
    <text evidence="2">The sequence shown here is derived from an EMBL/GenBank/DDBJ whole genome shotgun (WGS) entry which is preliminary data.</text>
</comment>
<reference evidence="2" key="1">
    <citation type="journal article" date="2023" name="Mol. Phylogenet. Evol.">
        <title>Genome-scale phylogeny and comparative genomics of the fungal order Sordariales.</title>
        <authorList>
            <person name="Hensen N."/>
            <person name="Bonometti L."/>
            <person name="Westerberg I."/>
            <person name="Brannstrom I.O."/>
            <person name="Guillou S."/>
            <person name="Cros-Aarteil S."/>
            <person name="Calhoun S."/>
            <person name="Haridas S."/>
            <person name="Kuo A."/>
            <person name="Mondo S."/>
            <person name="Pangilinan J."/>
            <person name="Riley R."/>
            <person name="LaButti K."/>
            <person name="Andreopoulos B."/>
            <person name="Lipzen A."/>
            <person name="Chen C."/>
            <person name="Yan M."/>
            <person name="Daum C."/>
            <person name="Ng V."/>
            <person name="Clum A."/>
            <person name="Steindorff A."/>
            <person name="Ohm R.A."/>
            <person name="Martin F."/>
            <person name="Silar P."/>
            <person name="Natvig D.O."/>
            <person name="Lalanne C."/>
            <person name="Gautier V."/>
            <person name="Ament-Velasquez S.L."/>
            <person name="Kruys A."/>
            <person name="Hutchinson M.I."/>
            <person name="Powell A.J."/>
            <person name="Barry K."/>
            <person name="Miller A.N."/>
            <person name="Grigoriev I.V."/>
            <person name="Debuchy R."/>
            <person name="Gladieux P."/>
            <person name="Hiltunen Thoren M."/>
            <person name="Johannesson H."/>
        </authorList>
    </citation>
    <scope>NUCLEOTIDE SEQUENCE</scope>
    <source>
        <strain evidence="2">PSN293</strain>
    </source>
</reference>
<name>A0AAN7B6I1_9PEZI</name>
<sequence>MVVSPSHFLVVFCLHCLSNKSGARLISEVTMGRLPCLDPCSLRFHPAPWQLKTCMEIPKQSLTFAETHLKMTVTGT</sequence>
<evidence type="ECO:0000256" key="1">
    <source>
        <dbReference type="SAM" id="SignalP"/>
    </source>
</evidence>
<organism evidence="2 3">
    <name type="scientific">Rhypophila decipiens</name>
    <dbReference type="NCBI Taxonomy" id="261697"/>
    <lineage>
        <taxon>Eukaryota</taxon>
        <taxon>Fungi</taxon>
        <taxon>Dikarya</taxon>
        <taxon>Ascomycota</taxon>
        <taxon>Pezizomycotina</taxon>
        <taxon>Sordariomycetes</taxon>
        <taxon>Sordariomycetidae</taxon>
        <taxon>Sordariales</taxon>
        <taxon>Naviculisporaceae</taxon>
        <taxon>Rhypophila</taxon>
    </lineage>
</organism>
<gene>
    <name evidence="2" type="ORF">QBC37DRAFT_429586</name>
</gene>
<protein>
    <recommendedName>
        <fullName evidence="4">Secreted protein</fullName>
    </recommendedName>
</protein>
<reference evidence="2" key="2">
    <citation type="submission" date="2023-05" db="EMBL/GenBank/DDBJ databases">
        <authorList>
            <consortium name="Lawrence Berkeley National Laboratory"/>
            <person name="Steindorff A."/>
            <person name="Hensen N."/>
            <person name="Bonometti L."/>
            <person name="Westerberg I."/>
            <person name="Brannstrom I.O."/>
            <person name="Guillou S."/>
            <person name="Cros-Aarteil S."/>
            <person name="Calhoun S."/>
            <person name="Haridas S."/>
            <person name="Kuo A."/>
            <person name="Mondo S."/>
            <person name="Pangilinan J."/>
            <person name="Riley R."/>
            <person name="Labutti K."/>
            <person name="Andreopoulos B."/>
            <person name="Lipzen A."/>
            <person name="Chen C."/>
            <person name="Yanf M."/>
            <person name="Daum C."/>
            <person name="Ng V."/>
            <person name="Clum A."/>
            <person name="Ohm R."/>
            <person name="Martin F."/>
            <person name="Silar P."/>
            <person name="Natvig D."/>
            <person name="Lalanne C."/>
            <person name="Gautier V."/>
            <person name="Ament-Velasquez S.L."/>
            <person name="Kruys A."/>
            <person name="Hutchinson M.I."/>
            <person name="Powell A.J."/>
            <person name="Barry K."/>
            <person name="Miller A.N."/>
            <person name="Grigoriev I.V."/>
            <person name="Debuchy R."/>
            <person name="Gladieux P."/>
            <person name="Thoren M.H."/>
            <person name="Johannesson H."/>
        </authorList>
    </citation>
    <scope>NUCLEOTIDE SEQUENCE</scope>
    <source>
        <strain evidence="2">PSN293</strain>
    </source>
</reference>
<evidence type="ECO:0008006" key="4">
    <source>
        <dbReference type="Google" id="ProtNLM"/>
    </source>
</evidence>
<accession>A0AAN7B6I1</accession>